<dbReference type="AlphaFoldDB" id="A0A699S1H4"/>
<reference evidence="2" key="1">
    <citation type="journal article" date="2019" name="Sci. Rep.">
        <title>Draft genome of Tanacetum cinerariifolium, the natural source of mosquito coil.</title>
        <authorList>
            <person name="Yamashiro T."/>
            <person name="Shiraishi A."/>
            <person name="Satake H."/>
            <person name="Nakayama K."/>
        </authorList>
    </citation>
    <scope>NUCLEOTIDE SEQUENCE</scope>
</reference>
<proteinExistence type="predicted"/>
<feature type="compositionally biased region" description="Low complexity" evidence="1">
    <location>
        <begin position="46"/>
        <end position="66"/>
    </location>
</feature>
<protein>
    <submittedName>
        <fullName evidence="2">Uncharacterized protein</fullName>
    </submittedName>
</protein>
<gene>
    <name evidence="2" type="ORF">Tci_863225</name>
</gene>
<name>A0A699S1H4_TANCI</name>
<feature type="non-terminal residue" evidence="2">
    <location>
        <position position="184"/>
    </location>
</feature>
<comment type="caution">
    <text evidence="2">The sequence shown here is derived from an EMBL/GenBank/DDBJ whole genome shotgun (WGS) entry which is preliminary data.</text>
</comment>
<evidence type="ECO:0000256" key="1">
    <source>
        <dbReference type="SAM" id="MobiDB-lite"/>
    </source>
</evidence>
<organism evidence="2">
    <name type="scientific">Tanacetum cinerariifolium</name>
    <name type="common">Dalmatian daisy</name>
    <name type="synonym">Chrysanthemum cinerariifolium</name>
    <dbReference type="NCBI Taxonomy" id="118510"/>
    <lineage>
        <taxon>Eukaryota</taxon>
        <taxon>Viridiplantae</taxon>
        <taxon>Streptophyta</taxon>
        <taxon>Embryophyta</taxon>
        <taxon>Tracheophyta</taxon>
        <taxon>Spermatophyta</taxon>
        <taxon>Magnoliopsida</taxon>
        <taxon>eudicotyledons</taxon>
        <taxon>Gunneridae</taxon>
        <taxon>Pentapetalae</taxon>
        <taxon>asterids</taxon>
        <taxon>campanulids</taxon>
        <taxon>Asterales</taxon>
        <taxon>Asteraceae</taxon>
        <taxon>Asteroideae</taxon>
        <taxon>Anthemideae</taxon>
        <taxon>Anthemidinae</taxon>
        <taxon>Tanacetum</taxon>
    </lineage>
</organism>
<evidence type="ECO:0000313" key="2">
    <source>
        <dbReference type="EMBL" id="GFC91255.1"/>
    </source>
</evidence>
<feature type="region of interest" description="Disordered" evidence="1">
    <location>
        <begin position="144"/>
        <end position="184"/>
    </location>
</feature>
<dbReference type="EMBL" id="BKCJ011130675">
    <property type="protein sequence ID" value="GFC91255.1"/>
    <property type="molecule type" value="Genomic_DNA"/>
</dbReference>
<feature type="region of interest" description="Disordered" evidence="1">
    <location>
        <begin position="14"/>
        <end position="74"/>
    </location>
</feature>
<accession>A0A699S1H4</accession>
<feature type="non-terminal residue" evidence="2">
    <location>
        <position position="1"/>
    </location>
</feature>
<sequence length="184" mass="19880">DPYKAIRQAYLVGTNTKSKPFEGEAETPESPHTVAPPTCHVEESEGSGTSDARSTSSDSTAPLSSDHPLTHTTHVLVPSLRRTVRMAVRIPPAMSPGLSVSIAEVAAMFDSTFCKRFRSSYDSSPSPTFPVSKRYRGMFELILDTDSEEDKEVNESSNLDSESEDAKNEGPTAKDKDPAIGDEG</sequence>
<feature type="compositionally biased region" description="Basic and acidic residues" evidence="1">
    <location>
        <begin position="164"/>
        <end position="184"/>
    </location>
</feature>